<feature type="transmembrane region" description="Helical" evidence="1">
    <location>
        <begin position="63"/>
        <end position="82"/>
    </location>
</feature>
<protein>
    <submittedName>
        <fullName evidence="2">Uncharacterized protein</fullName>
    </submittedName>
</protein>
<keyword evidence="1" id="KW-0812">Transmembrane</keyword>
<keyword evidence="3" id="KW-1185">Reference proteome</keyword>
<feature type="transmembrane region" description="Helical" evidence="1">
    <location>
        <begin position="6"/>
        <end position="23"/>
    </location>
</feature>
<reference evidence="2 3" key="1">
    <citation type="submission" date="2020-02" db="EMBL/GenBank/DDBJ databases">
        <authorList>
            <person name="Ferguson B K."/>
        </authorList>
    </citation>
    <scope>NUCLEOTIDE SEQUENCE [LARGE SCALE GENOMIC DNA]</scope>
</reference>
<sequence>MMQCFFVIMIDICAMYAWMRLSSIRPNFDRFRFNFADPMAIPFYPFGEALVKNQTRRRSTSDYVYGALFYIVMLALAFAVIYNARSAYTIHKNSHSRIPQTLASVIIGQTIAWATLYFSCGTLHRFPSLTLTLDVATLAISLPFHHRVCSDTGGDWGILVMSIGPVVASFILLPTIRRFVARVRATLADLARVLGLGIWRSIVAYGARYWARPRRRIALGQVHDRGPEVKRENISCVQAHDTETDAETFEEFDAYQTRRQRRLVSHHT</sequence>
<feature type="transmembrane region" description="Helical" evidence="1">
    <location>
        <begin position="156"/>
        <end position="176"/>
    </location>
</feature>
<keyword evidence="1" id="KW-1133">Transmembrane helix</keyword>
<feature type="transmembrane region" description="Helical" evidence="1">
    <location>
        <begin position="126"/>
        <end position="144"/>
    </location>
</feature>
<evidence type="ECO:0000313" key="3">
    <source>
        <dbReference type="Proteomes" id="UP000479190"/>
    </source>
</evidence>
<proteinExistence type="predicted"/>
<dbReference type="AlphaFoldDB" id="A0A6H5IU35"/>
<feature type="transmembrane region" description="Helical" evidence="1">
    <location>
        <begin position="102"/>
        <end position="119"/>
    </location>
</feature>
<gene>
    <name evidence="2" type="ORF">TBRA_LOCUS12766</name>
</gene>
<evidence type="ECO:0000256" key="1">
    <source>
        <dbReference type="SAM" id="Phobius"/>
    </source>
</evidence>
<dbReference type="EMBL" id="CADCXV010001086">
    <property type="protein sequence ID" value="CAB0041082.1"/>
    <property type="molecule type" value="Genomic_DNA"/>
</dbReference>
<dbReference type="Proteomes" id="UP000479190">
    <property type="component" value="Unassembled WGS sequence"/>
</dbReference>
<evidence type="ECO:0000313" key="2">
    <source>
        <dbReference type="EMBL" id="CAB0041082.1"/>
    </source>
</evidence>
<keyword evidence="1" id="KW-0472">Membrane</keyword>
<organism evidence="2 3">
    <name type="scientific">Trichogramma brassicae</name>
    <dbReference type="NCBI Taxonomy" id="86971"/>
    <lineage>
        <taxon>Eukaryota</taxon>
        <taxon>Metazoa</taxon>
        <taxon>Ecdysozoa</taxon>
        <taxon>Arthropoda</taxon>
        <taxon>Hexapoda</taxon>
        <taxon>Insecta</taxon>
        <taxon>Pterygota</taxon>
        <taxon>Neoptera</taxon>
        <taxon>Endopterygota</taxon>
        <taxon>Hymenoptera</taxon>
        <taxon>Apocrita</taxon>
        <taxon>Proctotrupomorpha</taxon>
        <taxon>Chalcidoidea</taxon>
        <taxon>Trichogrammatidae</taxon>
        <taxon>Trichogramma</taxon>
    </lineage>
</organism>
<name>A0A6H5IU35_9HYME</name>
<accession>A0A6H5IU35</accession>